<keyword evidence="9" id="KW-1185">Reference proteome</keyword>
<dbReference type="GO" id="GO:0006325">
    <property type="term" value="P:chromatin organization"/>
    <property type="evidence" value="ECO:0007669"/>
    <property type="project" value="UniProtKB-KW"/>
</dbReference>
<keyword evidence="4" id="KW-0805">Transcription regulation</keyword>
<evidence type="ECO:0000256" key="2">
    <source>
        <dbReference type="ARBA" id="ARBA00007117"/>
    </source>
</evidence>
<accession>A0ABD6EBU4</accession>
<dbReference type="PANTHER" id="PTHR13581:SF5">
    <property type="entry name" value="MRG_MORF4L-BINDING PROTEIN"/>
    <property type="match status" value="1"/>
</dbReference>
<dbReference type="PANTHER" id="PTHR13581">
    <property type="entry name" value="MRG-BINDING PROTEIN"/>
    <property type="match status" value="1"/>
</dbReference>
<sequence>METRLKRELSGGDDKELMKPSDDDLWSMDAEDRLLRKLFEHKPVGPARHFHMACLVDYMNHIYEDEDIDFEDVLSENDLKRLELRSGPTEKDYPLVFSPVYRIRPTPDEIRTHLSDLYDMNEIEENEYIPDEISRYFDFSLPEDGFADLAMKKSEDSFRDKSSSVISPSVSTRSAGRRKRKNSGSST</sequence>
<evidence type="ECO:0000256" key="3">
    <source>
        <dbReference type="ARBA" id="ARBA00022853"/>
    </source>
</evidence>
<evidence type="ECO:0008006" key="10">
    <source>
        <dbReference type="Google" id="ProtNLM"/>
    </source>
</evidence>
<reference evidence="8 9" key="1">
    <citation type="submission" date="2024-08" db="EMBL/GenBank/DDBJ databases">
        <title>Gnathostoma spinigerum genome.</title>
        <authorList>
            <person name="Gonzalez-Bertolin B."/>
            <person name="Monzon S."/>
            <person name="Zaballos A."/>
            <person name="Jimenez P."/>
            <person name="Dekumyoy P."/>
            <person name="Varona S."/>
            <person name="Cuesta I."/>
            <person name="Sumanam S."/>
            <person name="Adisakwattana P."/>
            <person name="Gasser R.B."/>
            <person name="Hernandez-Gonzalez A."/>
            <person name="Young N.D."/>
            <person name="Perteguer M.J."/>
        </authorList>
    </citation>
    <scope>NUCLEOTIDE SEQUENCE [LARGE SCALE GENOMIC DNA]</scope>
    <source>
        <strain evidence="8">AL3</strain>
        <tissue evidence="8">Liver</tissue>
    </source>
</reference>
<gene>
    <name evidence="8" type="ORF">AB6A40_000972</name>
</gene>
<dbReference type="EMBL" id="JBGFUD010000321">
    <property type="protein sequence ID" value="MFH4974263.1"/>
    <property type="molecule type" value="Genomic_DNA"/>
</dbReference>
<evidence type="ECO:0000313" key="8">
    <source>
        <dbReference type="EMBL" id="MFH4974263.1"/>
    </source>
</evidence>
<keyword evidence="5" id="KW-0804">Transcription</keyword>
<evidence type="ECO:0000256" key="6">
    <source>
        <dbReference type="ARBA" id="ARBA00023242"/>
    </source>
</evidence>
<name>A0ABD6EBU4_9BILA</name>
<feature type="compositionally biased region" description="Low complexity" evidence="7">
    <location>
        <begin position="163"/>
        <end position="174"/>
    </location>
</feature>
<dbReference type="InterPro" id="IPR012423">
    <property type="entry name" value="Eaf7/MRGBP"/>
</dbReference>
<protein>
    <recommendedName>
        <fullName evidence="10">CT20 family protein</fullName>
    </recommendedName>
</protein>
<comment type="caution">
    <text evidence="8">The sequence shown here is derived from an EMBL/GenBank/DDBJ whole genome shotgun (WGS) entry which is preliminary data.</text>
</comment>
<proteinExistence type="inferred from homology"/>
<feature type="compositionally biased region" description="Basic and acidic residues" evidence="7">
    <location>
        <begin position="1"/>
        <end position="22"/>
    </location>
</feature>
<feature type="region of interest" description="Disordered" evidence="7">
    <location>
        <begin position="155"/>
        <end position="187"/>
    </location>
</feature>
<evidence type="ECO:0000256" key="5">
    <source>
        <dbReference type="ARBA" id="ARBA00023163"/>
    </source>
</evidence>
<keyword evidence="3" id="KW-0156">Chromatin regulator</keyword>
<evidence type="ECO:0000256" key="7">
    <source>
        <dbReference type="SAM" id="MobiDB-lite"/>
    </source>
</evidence>
<feature type="region of interest" description="Disordered" evidence="7">
    <location>
        <begin position="1"/>
        <end position="23"/>
    </location>
</feature>
<dbReference type="GO" id="GO:0005634">
    <property type="term" value="C:nucleus"/>
    <property type="evidence" value="ECO:0007669"/>
    <property type="project" value="UniProtKB-SubCell"/>
</dbReference>
<comment type="subcellular location">
    <subcellularLocation>
        <location evidence="1">Nucleus</location>
    </subcellularLocation>
</comment>
<feature type="compositionally biased region" description="Basic residues" evidence="7">
    <location>
        <begin position="175"/>
        <end position="187"/>
    </location>
</feature>
<keyword evidence="6" id="KW-0539">Nucleus</keyword>
<comment type="similarity">
    <text evidence="2">Belongs to the EAF7 family.</text>
</comment>
<evidence type="ECO:0000313" key="9">
    <source>
        <dbReference type="Proteomes" id="UP001608902"/>
    </source>
</evidence>
<dbReference type="AlphaFoldDB" id="A0ABD6EBU4"/>
<dbReference type="Pfam" id="PF07904">
    <property type="entry name" value="Eaf7"/>
    <property type="match status" value="1"/>
</dbReference>
<evidence type="ECO:0000256" key="1">
    <source>
        <dbReference type="ARBA" id="ARBA00004123"/>
    </source>
</evidence>
<organism evidence="8 9">
    <name type="scientific">Gnathostoma spinigerum</name>
    <dbReference type="NCBI Taxonomy" id="75299"/>
    <lineage>
        <taxon>Eukaryota</taxon>
        <taxon>Metazoa</taxon>
        <taxon>Ecdysozoa</taxon>
        <taxon>Nematoda</taxon>
        <taxon>Chromadorea</taxon>
        <taxon>Rhabditida</taxon>
        <taxon>Spirurina</taxon>
        <taxon>Gnathostomatomorpha</taxon>
        <taxon>Gnathostomatoidea</taxon>
        <taxon>Gnathostomatidae</taxon>
        <taxon>Gnathostoma</taxon>
    </lineage>
</organism>
<dbReference type="Proteomes" id="UP001608902">
    <property type="component" value="Unassembled WGS sequence"/>
</dbReference>
<evidence type="ECO:0000256" key="4">
    <source>
        <dbReference type="ARBA" id="ARBA00023015"/>
    </source>
</evidence>